<organism evidence="7 8">
    <name type="scientific">Papaver nudicaule</name>
    <name type="common">Iceland poppy</name>
    <dbReference type="NCBI Taxonomy" id="74823"/>
    <lineage>
        <taxon>Eukaryota</taxon>
        <taxon>Viridiplantae</taxon>
        <taxon>Streptophyta</taxon>
        <taxon>Embryophyta</taxon>
        <taxon>Tracheophyta</taxon>
        <taxon>Spermatophyta</taxon>
        <taxon>Magnoliopsida</taxon>
        <taxon>Ranunculales</taxon>
        <taxon>Papaveraceae</taxon>
        <taxon>Papaveroideae</taxon>
        <taxon>Papaver</taxon>
    </lineage>
</organism>
<proteinExistence type="predicted"/>
<dbReference type="EMBL" id="JAJJMA010346950">
    <property type="protein sequence ID" value="MCL7052177.1"/>
    <property type="molecule type" value="Genomic_DNA"/>
</dbReference>
<gene>
    <name evidence="7" type="ORF">MKW94_028351</name>
</gene>
<dbReference type="CDD" id="cd19821">
    <property type="entry name" value="Bbox1_BBX-like"/>
    <property type="match status" value="1"/>
</dbReference>
<evidence type="ECO:0000313" key="8">
    <source>
        <dbReference type="Proteomes" id="UP001177140"/>
    </source>
</evidence>
<dbReference type="PANTHER" id="PTHR31717">
    <property type="entry name" value="ZINC FINGER PROTEIN CONSTANS-LIKE 10"/>
    <property type="match status" value="1"/>
</dbReference>
<dbReference type="InterPro" id="IPR049808">
    <property type="entry name" value="CONSTANS-like_Bbox1"/>
</dbReference>
<feature type="region of interest" description="Disordered" evidence="5">
    <location>
        <begin position="103"/>
        <end position="122"/>
    </location>
</feature>
<keyword evidence="8" id="KW-1185">Reference proteome</keyword>
<evidence type="ECO:0000313" key="7">
    <source>
        <dbReference type="EMBL" id="MCL7052177.1"/>
    </source>
</evidence>
<name>A0AA41W2X1_PAPNU</name>
<evidence type="ECO:0000256" key="3">
    <source>
        <dbReference type="ARBA" id="ARBA00022833"/>
    </source>
</evidence>
<accession>A0AA41W2X1</accession>
<feature type="domain" description="B box-type" evidence="6">
    <location>
        <begin position="2"/>
        <end position="48"/>
    </location>
</feature>
<dbReference type="AlphaFoldDB" id="A0AA41W2X1"/>
<protein>
    <recommendedName>
        <fullName evidence="6">B box-type domain-containing protein</fullName>
    </recommendedName>
</protein>
<evidence type="ECO:0000256" key="1">
    <source>
        <dbReference type="ARBA" id="ARBA00022723"/>
    </source>
</evidence>
<evidence type="ECO:0000259" key="6">
    <source>
        <dbReference type="PROSITE" id="PS50119"/>
    </source>
</evidence>
<dbReference type="SMART" id="SM00336">
    <property type="entry name" value="BBOX"/>
    <property type="match status" value="1"/>
</dbReference>
<keyword evidence="1" id="KW-0479">Metal-binding</keyword>
<keyword evidence="3" id="KW-0862">Zinc</keyword>
<dbReference type="PROSITE" id="PS50119">
    <property type="entry name" value="ZF_BBOX"/>
    <property type="match status" value="1"/>
</dbReference>
<evidence type="ECO:0000256" key="5">
    <source>
        <dbReference type="SAM" id="MobiDB-lite"/>
    </source>
</evidence>
<dbReference type="GO" id="GO:0008270">
    <property type="term" value="F:zinc ion binding"/>
    <property type="evidence" value="ECO:0007669"/>
    <property type="project" value="UniProtKB-KW"/>
</dbReference>
<evidence type="ECO:0000256" key="2">
    <source>
        <dbReference type="ARBA" id="ARBA00022771"/>
    </source>
</evidence>
<evidence type="ECO:0000256" key="4">
    <source>
        <dbReference type="PROSITE-ProRule" id="PRU00024"/>
    </source>
</evidence>
<sequence>MTNTRLCELCSGEAKLYCESDSAYLCSSCDANVHEANFLVARHIRRTICSKCKQYDGNIISGIQFYPILKSYTCSSCSLDSPHNHDIIDVDSSSSSSDCVSAAESYNQNKNKKKDKKRNTRKIDLNRKLASPKVTCSSSVTDISNGDVSSIPASFSGEDSSFPINLNGEELVRREDRKKSLTRIDLKVEGILVNWCKKLGLKNYCKIVPLALHALRVCLENLKFLPFKVAIACSFWLALKFSSGKSVATCQNLKRLEEVSGVPVKMIVCAEGKISRVVNLNRRSQCDDRKEGCDEC</sequence>
<dbReference type="InterPro" id="IPR000315">
    <property type="entry name" value="Znf_B-box"/>
</dbReference>
<keyword evidence="2 4" id="KW-0863">Zinc-finger</keyword>
<comment type="caution">
    <text evidence="7">The sequence shown here is derived from an EMBL/GenBank/DDBJ whole genome shotgun (WGS) entry which is preliminary data.</text>
</comment>
<feature type="compositionally biased region" description="Basic residues" evidence="5">
    <location>
        <begin position="110"/>
        <end position="120"/>
    </location>
</feature>
<dbReference type="PANTHER" id="PTHR31717:SF81">
    <property type="entry name" value="B-BOX ZINC FINGER PROTEIN 32-LIKE"/>
    <property type="match status" value="1"/>
</dbReference>
<dbReference type="Pfam" id="PF00643">
    <property type="entry name" value="zf-B_box"/>
    <property type="match status" value="1"/>
</dbReference>
<dbReference type="Proteomes" id="UP001177140">
    <property type="component" value="Unassembled WGS sequence"/>
</dbReference>
<reference evidence="7" key="1">
    <citation type="submission" date="2022-03" db="EMBL/GenBank/DDBJ databases">
        <title>A functionally conserved STORR gene fusion in Papaver species that diverged 16.8 million years ago.</title>
        <authorList>
            <person name="Catania T."/>
        </authorList>
    </citation>
    <scope>NUCLEOTIDE SEQUENCE</scope>
    <source>
        <strain evidence="7">S-191538</strain>
    </source>
</reference>